<keyword evidence="4" id="KW-0812">Transmembrane</keyword>
<dbReference type="Proteomes" id="UP000887561">
    <property type="component" value="Unplaced"/>
</dbReference>
<dbReference type="Gene3D" id="1.10.8.1310">
    <property type="match status" value="1"/>
</dbReference>
<keyword evidence="1" id="KW-0343">GTPase activation</keyword>
<dbReference type="AlphaFoldDB" id="A0A915LHI8"/>
<evidence type="ECO:0000313" key="5">
    <source>
        <dbReference type="Proteomes" id="UP000887561"/>
    </source>
</evidence>
<feature type="region of interest" description="Disordered" evidence="3">
    <location>
        <begin position="65"/>
        <end position="97"/>
    </location>
</feature>
<evidence type="ECO:0000256" key="4">
    <source>
        <dbReference type="SAM" id="Phobius"/>
    </source>
</evidence>
<name>A0A915LHI8_MELJA</name>
<keyword evidence="4" id="KW-0472">Membrane</keyword>
<dbReference type="GO" id="GO:0005789">
    <property type="term" value="C:endoplasmic reticulum membrane"/>
    <property type="evidence" value="ECO:0007669"/>
    <property type="project" value="TreeGrafter"/>
</dbReference>
<organism evidence="5 6">
    <name type="scientific">Meloidogyne javanica</name>
    <name type="common">Root-knot nematode worm</name>
    <dbReference type="NCBI Taxonomy" id="6303"/>
    <lineage>
        <taxon>Eukaryota</taxon>
        <taxon>Metazoa</taxon>
        <taxon>Ecdysozoa</taxon>
        <taxon>Nematoda</taxon>
        <taxon>Chromadorea</taxon>
        <taxon>Rhabditida</taxon>
        <taxon>Tylenchina</taxon>
        <taxon>Tylenchomorpha</taxon>
        <taxon>Tylenchoidea</taxon>
        <taxon>Meloidogynidae</taxon>
        <taxon>Meloidogyninae</taxon>
        <taxon>Meloidogyne</taxon>
        <taxon>Meloidogyne incognita group</taxon>
    </lineage>
</organism>
<reference evidence="6" key="1">
    <citation type="submission" date="2022-11" db="UniProtKB">
        <authorList>
            <consortium name="WormBaseParasite"/>
        </authorList>
    </citation>
    <scope>IDENTIFICATION</scope>
</reference>
<dbReference type="Gene3D" id="1.10.472.80">
    <property type="entry name" value="Ypt/Rab-GAP domain of gyp1p, domain 3"/>
    <property type="match status" value="1"/>
</dbReference>
<proteinExistence type="predicted"/>
<evidence type="ECO:0000256" key="1">
    <source>
        <dbReference type="ARBA" id="ARBA00022468"/>
    </source>
</evidence>
<feature type="coiled-coil region" evidence="2">
    <location>
        <begin position="292"/>
        <end position="322"/>
    </location>
</feature>
<dbReference type="GO" id="GO:0005096">
    <property type="term" value="F:GTPase activator activity"/>
    <property type="evidence" value="ECO:0007669"/>
    <property type="project" value="UniProtKB-KW"/>
</dbReference>
<evidence type="ECO:0000256" key="2">
    <source>
        <dbReference type="SAM" id="Coils"/>
    </source>
</evidence>
<dbReference type="InterPro" id="IPR045913">
    <property type="entry name" value="TBC20/Gyp8-like"/>
</dbReference>
<protein>
    <submittedName>
        <fullName evidence="6">TBC1 domain family member 20</fullName>
    </submittedName>
</protein>
<feature type="compositionally biased region" description="Polar residues" evidence="3">
    <location>
        <begin position="71"/>
        <end position="86"/>
    </location>
</feature>
<dbReference type="PANTHER" id="PTHR20913:SF7">
    <property type="entry name" value="RE60063P"/>
    <property type="match status" value="1"/>
</dbReference>
<sequence length="369" mass="43270">MENNNCLDVHLQHFCGFAISSGGLISDDFRKKIWPVLAKNIPLAKRCNSTSREHFEIVEFKCNNSSDKENTSNISDSDFESALSTFSDSSEEEDDDDITLDNCPLEIQIEELQSHPDWKQVELDVIRTLSRFPPDIEDVERERLQQQLTPLIVKILYQNEDFHYYQEESVLKELDDIYVLLFLHDREVEEQLRGLELGTLFALSWPLTWFSHALQHHSQVTLFFDFFLCSDYLMPIYVSAALICERREEILNCEKEMPLMHKLLNHVPAEINCNRIVSTARSLYGSYPPTVLHEYKKEYDKIRERQRRQKDIMEKIDNVNRENMQMLLERRGSSLRLNVYEFARPFAVFGGVAAIAVVYFYTKNGFPIF</sequence>
<evidence type="ECO:0000313" key="6">
    <source>
        <dbReference type="WBParaSite" id="scaffold11282_cov224.g15440"/>
    </source>
</evidence>
<keyword evidence="5" id="KW-1185">Reference proteome</keyword>
<keyword evidence="4" id="KW-1133">Transmembrane helix</keyword>
<dbReference type="GO" id="GO:0006888">
    <property type="term" value="P:endoplasmic reticulum to Golgi vesicle-mediated transport"/>
    <property type="evidence" value="ECO:0007669"/>
    <property type="project" value="TreeGrafter"/>
</dbReference>
<dbReference type="SUPFAM" id="SSF47923">
    <property type="entry name" value="Ypt/Rab-GAP domain of gyp1p"/>
    <property type="match status" value="2"/>
</dbReference>
<dbReference type="WBParaSite" id="scaffold11282_cov224.g15440">
    <property type="protein sequence ID" value="scaffold11282_cov224.g15440"/>
    <property type="gene ID" value="scaffold11282_cov224.g15440"/>
</dbReference>
<evidence type="ECO:0000256" key="3">
    <source>
        <dbReference type="SAM" id="MobiDB-lite"/>
    </source>
</evidence>
<keyword evidence="2" id="KW-0175">Coiled coil</keyword>
<accession>A0A915LHI8</accession>
<dbReference type="InterPro" id="IPR035969">
    <property type="entry name" value="Rab-GAP_TBC_sf"/>
</dbReference>
<feature type="transmembrane region" description="Helical" evidence="4">
    <location>
        <begin position="342"/>
        <end position="361"/>
    </location>
</feature>
<dbReference type="PANTHER" id="PTHR20913">
    <property type="entry name" value="TBC1 DOMAIN FAMILY MEMBER 20/GTPASE"/>
    <property type="match status" value="1"/>
</dbReference>